<feature type="signal peptide" evidence="1">
    <location>
        <begin position="1"/>
        <end position="21"/>
    </location>
</feature>
<name>A0AAE3SKD4_9BACT</name>
<proteinExistence type="predicted"/>
<dbReference type="AlphaFoldDB" id="A0AAE3SKD4"/>
<sequence>MKKYLLINLVALLFISLNLKAQETEIYYPDLRYATEARGFTIHNVTFESSIEAELWKRSTFYIPAESELGYTRTGEQTSIAVKGYDATNYYATETYAVITSVDLSANSAINDYQVTFFNMAQYGKVNFAEFSVLITTNFTGDATTTTWTDVTDQLDQLDDYVDYDSNWTKSTLSLNAWKGESAVVLAFKYKIANTGTVDSSTDRPGIWRVAEVRFTQTSKELTNVMDWQFDDFNTFEMINVTSANAQGWKRTEALRTGLVEPVGEDYKSLQASAVYDADGLKNVSPTETWAVLNTVDLTGYEKAYLSFWNISQYKIGGDSEMTIKMSTDYVPNESDPQGAVGAATWADITNAFVLDESLGYDSNWTESIGEVSVDSNNPDVTFAFVYKCTDTYEDVNGVNSDYRASTWKIGDVKVDVEPLPTNFEESKHENEVCFYPNPVNDIINFTSQVASVELYNMNGSMVKYLVNPGQHQNISDLTKGIYVIKLKLDSGEIQVNKFIKQ</sequence>
<feature type="domain" description="DUF5017" evidence="2">
    <location>
        <begin position="112"/>
        <end position="224"/>
    </location>
</feature>
<accession>A0AAE3SKD4</accession>
<dbReference type="Pfam" id="PF18962">
    <property type="entry name" value="Por_Secre_tail"/>
    <property type="match status" value="1"/>
</dbReference>
<protein>
    <submittedName>
        <fullName evidence="4">T9SS type A sorting domain-containing protein</fullName>
    </submittedName>
</protein>
<evidence type="ECO:0000259" key="2">
    <source>
        <dbReference type="Pfam" id="PF16409"/>
    </source>
</evidence>
<evidence type="ECO:0000313" key="4">
    <source>
        <dbReference type="EMBL" id="MCW3806393.1"/>
    </source>
</evidence>
<comment type="caution">
    <text evidence="4">The sequence shown here is derived from an EMBL/GenBank/DDBJ whole genome shotgun (WGS) entry which is preliminary data.</text>
</comment>
<dbReference type="InterPro" id="IPR026444">
    <property type="entry name" value="Secre_tail"/>
</dbReference>
<dbReference type="Proteomes" id="UP001207408">
    <property type="component" value="Unassembled WGS sequence"/>
</dbReference>
<reference evidence="4" key="1">
    <citation type="submission" date="2022-10" db="EMBL/GenBank/DDBJ databases">
        <authorList>
            <person name="Yu W.X."/>
        </authorList>
    </citation>
    <scope>NUCLEOTIDE SEQUENCE</scope>
    <source>
        <strain evidence="4">D04</strain>
    </source>
</reference>
<evidence type="ECO:0000259" key="3">
    <source>
        <dbReference type="Pfam" id="PF18962"/>
    </source>
</evidence>
<dbReference type="Pfam" id="PF16409">
    <property type="entry name" value="DUF5017"/>
    <property type="match status" value="1"/>
</dbReference>
<organism evidence="4 5">
    <name type="scientific">Plebeiibacterium marinum</name>
    <dbReference type="NCBI Taxonomy" id="2992111"/>
    <lineage>
        <taxon>Bacteria</taxon>
        <taxon>Pseudomonadati</taxon>
        <taxon>Bacteroidota</taxon>
        <taxon>Bacteroidia</taxon>
        <taxon>Marinilabiliales</taxon>
        <taxon>Marinilabiliaceae</taxon>
        <taxon>Plebeiibacterium</taxon>
    </lineage>
</organism>
<keyword evidence="1" id="KW-0732">Signal</keyword>
<evidence type="ECO:0000313" key="5">
    <source>
        <dbReference type="Proteomes" id="UP001207408"/>
    </source>
</evidence>
<dbReference type="InterPro" id="IPR032185">
    <property type="entry name" value="DUF5017"/>
</dbReference>
<gene>
    <name evidence="4" type="ORF">OM074_12230</name>
</gene>
<feature type="domain" description="Secretion system C-terminal sorting" evidence="3">
    <location>
        <begin position="436"/>
        <end position="500"/>
    </location>
</feature>
<feature type="chain" id="PRO_5042007048" evidence="1">
    <location>
        <begin position="22"/>
        <end position="502"/>
    </location>
</feature>
<evidence type="ECO:0000256" key="1">
    <source>
        <dbReference type="SAM" id="SignalP"/>
    </source>
</evidence>
<dbReference type="EMBL" id="JAPDPI010000023">
    <property type="protein sequence ID" value="MCW3806393.1"/>
    <property type="molecule type" value="Genomic_DNA"/>
</dbReference>
<dbReference type="NCBIfam" id="TIGR04183">
    <property type="entry name" value="Por_Secre_tail"/>
    <property type="match status" value="1"/>
</dbReference>
<keyword evidence="5" id="KW-1185">Reference proteome</keyword>
<dbReference type="RefSeq" id="WP_301199793.1">
    <property type="nucleotide sequence ID" value="NZ_JAPDPI010000023.1"/>
</dbReference>